<evidence type="ECO:0000313" key="2">
    <source>
        <dbReference type="Proteomes" id="UP001211688"/>
    </source>
</evidence>
<keyword evidence="2" id="KW-1185">Reference proteome</keyword>
<dbReference type="KEGG" id="vg:79412996"/>
<protein>
    <submittedName>
        <fullName evidence="1">Major tail protein</fullName>
    </submittedName>
</protein>
<name>A0A9Y1MSQ8_9CAUD</name>
<dbReference type="EMBL" id="OP882271">
    <property type="protein sequence ID" value="WAX22450.1"/>
    <property type="molecule type" value="Genomic_DNA"/>
</dbReference>
<dbReference type="GeneID" id="79412996"/>
<dbReference type="NCBIfam" id="NF047581">
    <property type="entry name" value="gp105_phage_fam"/>
    <property type="match status" value="1"/>
</dbReference>
<evidence type="ECO:0000313" key="1">
    <source>
        <dbReference type="EMBL" id="WAX22450.1"/>
    </source>
</evidence>
<dbReference type="RefSeq" id="YP_010719856.1">
    <property type="nucleotide sequence ID" value="NC_072502.1"/>
</dbReference>
<dbReference type="InterPro" id="IPR021695">
    <property type="entry name" value="Phage_KPP10_Orf10"/>
</dbReference>
<sequence length="145" mass="15373">MTTPNVRSFDFRKVSLIFGAHVVRAYMDESSINAEPVGEGVNTVAGADGDVARSINTDQRWRITVQLLQSSDSNNVFSAAYNADNASGGMGVVPCALRDNNGLTLLAASSAWVVRPATVAYGRTVTGREWIIEGVFDSFIGASGV</sequence>
<reference evidence="1" key="1">
    <citation type="submission" date="2022-11" db="EMBL/GenBank/DDBJ databases">
        <authorList>
            <person name="Jaryenneh J.D."/>
            <person name="Schoeniger J.S."/>
            <person name="Mageeney C.M."/>
        </authorList>
    </citation>
    <scope>NUCLEOTIDE SEQUENCE</scope>
</reference>
<organism evidence="1 2">
    <name type="scientific">Pseudomonas phage MiCath</name>
    <dbReference type="NCBI Taxonomy" id="3003729"/>
    <lineage>
        <taxon>Viruses</taxon>
        <taxon>Duplodnaviria</taxon>
        <taxon>Heunggongvirae</taxon>
        <taxon>Uroviricota</taxon>
        <taxon>Caudoviricetes</taxon>
        <taxon>Queuovirinae</taxon>
        <taxon>Micathvirus</taxon>
        <taxon>Micathvirus micath</taxon>
    </lineage>
</organism>
<accession>A0A9Y1MSQ8</accession>
<dbReference type="Proteomes" id="UP001211688">
    <property type="component" value="Segment"/>
</dbReference>
<proteinExistence type="predicted"/>